<accession>A0A0B7A1F4</accession>
<reference evidence="1" key="1">
    <citation type="submission" date="2014-12" db="EMBL/GenBank/DDBJ databases">
        <title>Insight into the proteome of Arion vulgaris.</title>
        <authorList>
            <person name="Aradska J."/>
            <person name="Bulat T."/>
            <person name="Smidak R."/>
            <person name="Sarate P."/>
            <person name="Gangsoo J."/>
            <person name="Sialana F."/>
            <person name="Bilban M."/>
            <person name="Lubec G."/>
        </authorList>
    </citation>
    <scope>NUCLEOTIDE SEQUENCE</scope>
    <source>
        <tissue evidence="1">Skin</tissue>
    </source>
</reference>
<dbReference type="EMBL" id="HACG01026925">
    <property type="protein sequence ID" value="CEK73790.1"/>
    <property type="molecule type" value="Transcribed_RNA"/>
</dbReference>
<organism evidence="1">
    <name type="scientific">Arion vulgaris</name>
    <dbReference type="NCBI Taxonomy" id="1028688"/>
    <lineage>
        <taxon>Eukaryota</taxon>
        <taxon>Metazoa</taxon>
        <taxon>Spiralia</taxon>
        <taxon>Lophotrochozoa</taxon>
        <taxon>Mollusca</taxon>
        <taxon>Gastropoda</taxon>
        <taxon>Heterobranchia</taxon>
        <taxon>Euthyneura</taxon>
        <taxon>Panpulmonata</taxon>
        <taxon>Eupulmonata</taxon>
        <taxon>Stylommatophora</taxon>
        <taxon>Helicina</taxon>
        <taxon>Arionoidea</taxon>
        <taxon>Arionidae</taxon>
        <taxon>Arion</taxon>
    </lineage>
</organism>
<proteinExistence type="predicted"/>
<sequence length="51" mass="6151">MRVVYVKKYHTYLWIDKGDVLWSLHDSLLDTDIKIDVKSMQRFEELPVVQV</sequence>
<name>A0A0B7A1F4_9EUPU</name>
<dbReference type="AlphaFoldDB" id="A0A0B7A1F4"/>
<gene>
    <name evidence="1" type="primary">ORF88286</name>
</gene>
<feature type="non-terminal residue" evidence="1">
    <location>
        <position position="51"/>
    </location>
</feature>
<evidence type="ECO:0000313" key="1">
    <source>
        <dbReference type="EMBL" id="CEK73790.1"/>
    </source>
</evidence>
<protein>
    <submittedName>
        <fullName evidence="1">Uncharacterized protein</fullName>
    </submittedName>
</protein>